<dbReference type="Pfam" id="PF00700">
    <property type="entry name" value="Flagellin_C"/>
    <property type="match status" value="1"/>
</dbReference>
<gene>
    <name evidence="6" type="ORF">EVJ48_05195</name>
</gene>
<comment type="caution">
    <text evidence="6">The sequence shown here is derived from an EMBL/GenBank/DDBJ whole genome shotgun (WGS) entry which is preliminary data.</text>
</comment>
<evidence type="ECO:0000256" key="3">
    <source>
        <dbReference type="RuleBase" id="RU362073"/>
    </source>
</evidence>
<dbReference type="GO" id="GO:0005198">
    <property type="term" value="F:structural molecule activity"/>
    <property type="evidence" value="ECO:0007669"/>
    <property type="project" value="UniProtKB-UniRule"/>
</dbReference>
<comment type="subcellular location">
    <subcellularLocation>
        <location evidence="3">Secreted</location>
    </subcellularLocation>
    <subcellularLocation>
        <location evidence="3">Bacterial flagellum</location>
    </subcellularLocation>
</comment>
<dbReference type="GO" id="GO:0005576">
    <property type="term" value="C:extracellular region"/>
    <property type="evidence" value="ECO:0007669"/>
    <property type="project" value="UniProtKB-SubCell"/>
</dbReference>
<dbReference type="InterPro" id="IPR046358">
    <property type="entry name" value="Flagellin_C"/>
</dbReference>
<organism evidence="6 7">
    <name type="scientific">Candidatus Acidulodesulfobacterium acidiphilum</name>
    <dbReference type="NCBI Taxonomy" id="2597224"/>
    <lineage>
        <taxon>Bacteria</taxon>
        <taxon>Deltaproteobacteria</taxon>
        <taxon>Candidatus Acidulodesulfobacterales</taxon>
        <taxon>Candidatus Acidulodesulfobacterium</taxon>
    </lineage>
</organism>
<evidence type="ECO:0000313" key="7">
    <source>
        <dbReference type="Proteomes" id="UP000322454"/>
    </source>
</evidence>
<keyword evidence="3" id="KW-0964">Secreted</keyword>
<dbReference type="InterPro" id="IPR001492">
    <property type="entry name" value="Flagellin"/>
</dbReference>
<dbReference type="AlphaFoldDB" id="A0A520XDN8"/>
<reference evidence="6 7" key="1">
    <citation type="submission" date="2019-01" db="EMBL/GenBank/DDBJ databases">
        <title>Insights into ecological role of a new deltaproteobacterial order Candidatus Sinidesulfobacterales (Sva0485) by metagenomics and metatranscriptomics.</title>
        <authorList>
            <person name="Tan S."/>
            <person name="Liu J."/>
            <person name="Fang Y."/>
            <person name="Hedlund B."/>
            <person name="Lian Z.-H."/>
            <person name="Huang L.-Y."/>
            <person name="Li J.-T."/>
            <person name="Huang L.-N."/>
            <person name="Li W.-J."/>
            <person name="Jiang H.-C."/>
            <person name="Dong H.-L."/>
            <person name="Shu W.-S."/>
        </authorList>
    </citation>
    <scope>NUCLEOTIDE SEQUENCE [LARGE SCALE GENOMIC DNA]</scope>
    <source>
        <strain evidence="6">AP4</strain>
    </source>
</reference>
<keyword evidence="2 3" id="KW-0975">Bacterial flagellum</keyword>
<evidence type="ECO:0000259" key="5">
    <source>
        <dbReference type="Pfam" id="PF00700"/>
    </source>
</evidence>
<comment type="similarity">
    <text evidence="1 3">Belongs to the bacterial flagellin family.</text>
</comment>
<dbReference type="SUPFAM" id="SSF64518">
    <property type="entry name" value="Phase 1 flagellin"/>
    <property type="match status" value="1"/>
</dbReference>
<feature type="domain" description="Flagellin N-terminal" evidence="4">
    <location>
        <begin position="4"/>
        <end position="140"/>
    </location>
</feature>
<evidence type="ECO:0000256" key="2">
    <source>
        <dbReference type="ARBA" id="ARBA00023143"/>
    </source>
</evidence>
<dbReference type="InterPro" id="IPR001029">
    <property type="entry name" value="Flagellin_N"/>
</dbReference>
<proteinExistence type="inferred from homology"/>
<dbReference type="Gene3D" id="1.20.1330.10">
    <property type="entry name" value="f41 fragment of flagellin, N-terminal domain"/>
    <property type="match status" value="1"/>
</dbReference>
<dbReference type="Pfam" id="PF00669">
    <property type="entry name" value="Flagellin_N"/>
    <property type="match status" value="1"/>
</dbReference>
<dbReference type="GO" id="GO:0009288">
    <property type="term" value="C:bacterial-type flagellum"/>
    <property type="evidence" value="ECO:0007669"/>
    <property type="project" value="UniProtKB-SubCell"/>
</dbReference>
<feature type="domain" description="Flagellin C-terminal" evidence="5">
    <location>
        <begin position="243"/>
        <end position="327"/>
    </location>
</feature>
<accession>A0A520XDN8</accession>
<comment type="function">
    <text evidence="3">Flagellin is the subunit protein which polymerizes to form the filaments of bacterial flagella.</text>
</comment>
<name>A0A520XDN8_9DELT</name>
<protein>
    <recommendedName>
        <fullName evidence="3">Flagellin</fullName>
    </recommendedName>
</protein>
<evidence type="ECO:0000256" key="1">
    <source>
        <dbReference type="ARBA" id="ARBA00005709"/>
    </source>
</evidence>
<dbReference type="PANTHER" id="PTHR42792">
    <property type="entry name" value="FLAGELLIN"/>
    <property type="match status" value="1"/>
</dbReference>
<sequence length="328" mass="34958">MIQITNAMMYNNINNELLNESNSVYNLQDEISSGLQIMSPQNNPGGMVNVLSYNNSTALVTQYNSNVSIAGNIGSLASSTITNAMNVVNQANSLAVEMANGTNTPANNQAAAQQVGQMINELTQYADTSYNGQNLFTGNNLNLTSAYTAVSHKITGLIGIPSSSSLSYNVYTYAGTDTSQNYQITQNETVTPTLTADAIFGNDPVPSGTSSATVPSGLLSVLSLFQSELQKNVYQQNSSSIIQGIQNGLSTMTAAQATIGTVTERLNEQQTSYQTVLTNISQLLSQTQDVNVAQAMTNLTQAQESYQATLEASSNITSLTPMLLQYLK</sequence>
<dbReference type="Proteomes" id="UP000322454">
    <property type="component" value="Unassembled WGS sequence"/>
</dbReference>
<dbReference type="EMBL" id="SHMQ01000011">
    <property type="protein sequence ID" value="RZV39324.1"/>
    <property type="molecule type" value="Genomic_DNA"/>
</dbReference>
<evidence type="ECO:0000259" key="4">
    <source>
        <dbReference type="Pfam" id="PF00669"/>
    </source>
</evidence>
<dbReference type="PANTHER" id="PTHR42792:SF1">
    <property type="entry name" value="FLAGELLAR HOOK-ASSOCIATED PROTEIN 3"/>
    <property type="match status" value="1"/>
</dbReference>
<evidence type="ECO:0000313" key="6">
    <source>
        <dbReference type="EMBL" id="RZV39324.1"/>
    </source>
</evidence>